<keyword evidence="5" id="KW-1185">Reference proteome</keyword>
<organism evidence="4 5">
    <name type="scientific">Chlorobaculum limnaeum</name>
    <dbReference type="NCBI Taxonomy" id="274537"/>
    <lineage>
        <taxon>Bacteria</taxon>
        <taxon>Pseudomonadati</taxon>
        <taxon>Chlorobiota</taxon>
        <taxon>Chlorobiia</taxon>
        <taxon>Chlorobiales</taxon>
        <taxon>Chlorobiaceae</taxon>
        <taxon>Chlorobaculum</taxon>
    </lineage>
</organism>
<keyword evidence="2" id="KW-1133">Transmembrane helix</keyword>
<dbReference type="GO" id="GO:0016780">
    <property type="term" value="F:phosphotransferase activity, for other substituted phosphate groups"/>
    <property type="evidence" value="ECO:0007669"/>
    <property type="project" value="TreeGrafter"/>
</dbReference>
<name>A0A1D8CZ47_CHLLM</name>
<accession>A0A1D8CZ47</accession>
<dbReference type="Proteomes" id="UP000095185">
    <property type="component" value="Chromosome"/>
</dbReference>
<gene>
    <name evidence="4" type="ORF">BIU88_08540</name>
</gene>
<dbReference type="RefSeq" id="WP_069810367.1">
    <property type="nucleotide sequence ID" value="NZ_CP017305.1"/>
</dbReference>
<evidence type="ECO:0000256" key="2">
    <source>
        <dbReference type="SAM" id="Phobius"/>
    </source>
</evidence>
<dbReference type="PANTHER" id="PTHR30576">
    <property type="entry name" value="COLANIC BIOSYNTHESIS UDP-GLUCOSE LIPID CARRIER TRANSFERASE"/>
    <property type="match status" value="1"/>
</dbReference>
<feature type="transmembrane region" description="Helical" evidence="2">
    <location>
        <begin position="47"/>
        <end position="73"/>
    </location>
</feature>
<protein>
    <submittedName>
        <fullName evidence="4">Glycosyl transferase</fullName>
    </submittedName>
</protein>
<dbReference type="EMBL" id="CP017305">
    <property type="protein sequence ID" value="AOS84172.1"/>
    <property type="molecule type" value="Genomic_DNA"/>
</dbReference>
<proteinExistence type="inferred from homology"/>
<evidence type="ECO:0000313" key="4">
    <source>
        <dbReference type="EMBL" id="AOS84172.1"/>
    </source>
</evidence>
<dbReference type="AlphaFoldDB" id="A0A1D8CZ47"/>
<dbReference type="KEGG" id="clz:BIU88_08540"/>
<dbReference type="PANTHER" id="PTHR30576:SF10">
    <property type="entry name" value="SLL5057 PROTEIN"/>
    <property type="match status" value="1"/>
</dbReference>
<dbReference type="STRING" id="274537.BIU88_08540"/>
<dbReference type="Pfam" id="PF02397">
    <property type="entry name" value="Bac_transf"/>
    <property type="match status" value="1"/>
</dbReference>
<comment type="similarity">
    <text evidence="1">Belongs to the bacterial sugar transferase family.</text>
</comment>
<feature type="domain" description="Bacterial sugar transferase" evidence="3">
    <location>
        <begin position="45"/>
        <end position="233"/>
    </location>
</feature>
<keyword evidence="2" id="KW-0812">Transmembrane</keyword>
<sequence>MELDPTVRRELIRKIGGNIRPSLRLRGKMKVAAWENTIRLSYLAKRLLDIVVSTLALVALLPVFIVTALSIVVENPGPVFFVQIRVGRNGRHFRFYKFRSMVVNAEKLKTELAAHNESKDGVIFKMKKDPRITRTGRIIRKFSIDELPQLINVLKGDMSLVGPRPPVPKEVEQYTLEQRKRLHAIPGITGLWQVSGRSDIPFTDQVRLDLQYIQSAGVINDLRLLLRTIPAVLSGKGAY</sequence>
<keyword evidence="2" id="KW-0472">Membrane</keyword>
<evidence type="ECO:0000259" key="3">
    <source>
        <dbReference type="Pfam" id="PF02397"/>
    </source>
</evidence>
<dbReference type="OrthoDB" id="9774190at2"/>
<reference evidence="4" key="1">
    <citation type="submission" date="2016-09" db="EMBL/GenBank/DDBJ databases">
        <title>Genome sequence of Chlorobaculum limnaeum.</title>
        <authorList>
            <person name="Liu Z."/>
            <person name="Tank M."/>
            <person name="Bryant D.A."/>
        </authorList>
    </citation>
    <scope>NUCLEOTIDE SEQUENCE [LARGE SCALE GENOMIC DNA]</scope>
    <source>
        <strain evidence="4">DSM 1677</strain>
    </source>
</reference>
<evidence type="ECO:0000256" key="1">
    <source>
        <dbReference type="ARBA" id="ARBA00006464"/>
    </source>
</evidence>
<dbReference type="InterPro" id="IPR003362">
    <property type="entry name" value="Bact_transf"/>
</dbReference>
<keyword evidence="4" id="KW-0808">Transferase</keyword>
<evidence type="ECO:0000313" key="5">
    <source>
        <dbReference type="Proteomes" id="UP000095185"/>
    </source>
</evidence>